<feature type="domain" description="Homing endonuclease LAGLIDADG" evidence="1">
    <location>
        <begin position="12"/>
        <end position="101"/>
    </location>
</feature>
<dbReference type="InterPro" id="IPR027434">
    <property type="entry name" value="Homing_endonucl"/>
</dbReference>
<name>A0A1C4DCE1_9BACI</name>
<proteinExistence type="predicted"/>
<dbReference type="InterPro" id="IPR004860">
    <property type="entry name" value="LAGLIDADG_dom"/>
</dbReference>
<dbReference type="Pfam" id="PF00961">
    <property type="entry name" value="LAGLIDADG_1"/>
    <property type="match status" value="1"/>
</dbReference>
<dbReference type="AlphaFoldDB" id="A0A1C4DCE1"/>
<sequence>MINLKDWEAAYLAGIIDGEGSITLTRIHENEHRRPCISIASTDLELLEYIQKLTTGHISKKKNYNPSRHLNSYSFTIKNKNNVLNILKEVTPYLRVEKKKKRAAWILEHYNKVTKRNGKYSKECLKRKMDFEEGFFNL</sequence>
<dbReference type="GO" id="GO:0004519">
    <property type="term" value="F:endonuclease activity"/>
    <property type="evidence" value="ECO:0007669"/>
    <property type="project" value="InterPro"/>
</dbReference>
<organism evidence="2 3">
    <name type="scientific">[Bacillus] enclensis</name>
    <dbReference type="NCBI Taxonomy" id="1402860"/>
    <lineage>
        <taxon>Bacteria</taxon>
        <taxon>Bacillati</taxon>
        <taxon>Bacillota</taxon>
        <taxon>Bacilli</taxon>
        <taxon>Bacillales</taxon>
        <taxon>Bacillaceae</taxon>
        <taxon>Rossellomorea</taxon>
    </lineage>
</organism>
<evidence type="ECO:0000313" key="3">
    <source>
        <dbReference type="Proteomes" id="UP000181997"/>
    </source>
</evidence>
<evidence type="ECO:0000259" key="1">
    <source>
        <dbReference type="Pfam" id="PF00961"/>
    </source>
</evidence>
<dbReference type="Proteomes" id="UP000181997">
    <property type="component" value="Unassembled WGS sequence"/>
</dbReference>
<gene>
    <name evidence="2" type="ORF">GA0061094_3748</name>
</gene>
<accession>A0A1C4DCE1</accession>
<evidence type="ECO:0000313" key="2">
    <source>
        <dbReference type="EMBL" id="SCC29021.1"/>
    </source>
</evidence>
<reference evidence="3" key="1">
    <citation type="submission" date="2016-08" db="EMBL/GenBank/DDBJ databases">
        <authorList>
            <person name="Varghese N."/>
            <person name="Submissions Spin"/>
        </authorList>
    </citation>
    <scope>NUCLEOTIDE SEQUENCE [LARGE SCALE GENOMIC DNA]</scope>
    <source>
        <strain evidence="3">SGD-1123</strain>
    </source>
</reference>
<dbReference type="SUPFAM" id="SSF55608">
    <property type="entry name" value="Homing endonucleases"/>
    <property type="match status" value="1"/>
</dbReference>
<keyword evidence="3" id="KW-1185">Reference proteome</keyword>
<protein>
    <submittedName>
        <fullName evidence="2">LAGLIDADG-like domain-containing protein</fullName>
    </submittedName>
</protein>
<dbReference type="Gene3D" id="3.10.28.10">
    <property type="entry name" value="Homing endonucleases"/>
    <property type="match status" value="1"/>
</dbReference>
<dbReference type="EMBL" id="FMAU01000005">
    <property type="protein sequence ID" value="SCC29021.1"/>
    <property type="molecule type" value="Genomic_DNA"/>
</dbReference>